<dbReference type="Proteomes" id="UP000282832">
    <property type="component" value="Unassembled WGS sequence"/>
</dbReference>
<dbReference type="RefSeq" id="WP_127802475.1">
    <property type="nucleotide sequence ID" value="NZ_SACY01000001.1"/>
</dbReference>
<dbReference type="AlphaFoldDB" id="A0A437PXD3"/>
<protein>
    <submittedName>
        <fullName evidence="2">Nucleotidyltransferase family protein</fullName>
    </submittedName>
</protein>
<organism evidence="2 3">
    <name type="scientific">Sandaracinomonas limnophila</name>
    <dbReference type="NCBI Taxonomy" id="1862386"/>
    <lineage>
        <taxon>Bacteria</taxon>
        <taxon>Pseudomonadati</taxon>
        <taxon>Bacteroidota</taxon>
        <taxon>Cytophagia</taxon>
        <taxon>Cytophagales</taxon>
        <taxon>Flectobacillaceae</taxon>
        <taxon>Sandaracinomonas</taxon>
    </lineage>
</organism>
<evidence type="ECO:0000259" key="1">
    <source>
        <dbReference type="Pfam" id="PF12804"/>
    </source>
</evidence>
<dbReference type="EMBL" id="SACY01000001">
    <property type="protein sequence ID" value="RVU26924.1"/>
    <property type="molecule type" value="Genomic_DNA"/>
</dbReference>
<keyword evidence="2" id="KW-0808">Transferase</keyword>
<name>A0A437PXD3_9BACT</name>
<dbReference type="CDD" id="cd04182">
    <property type="entry name" value="GT_2_like_f"/>
    <property type="match status" value="1"/>
</dbReference>
<keyword evidence="3" id="KW-1185">Reference proteome</keyword>
<dbReference type="SUPFAM" id="SSF53448">
    <property type="entry name" value="Nucleotide-diphospho-sugar transferases"/>
    <property type="match status" value="1"/>
</dbReference>
<evidence type="ECO:0000313" key="3">
    <source>
        <dbReference type="Proteomes" id="UP000282832"/>
    </source>
</evidence>
<dbReference type="GO" id="GO:0016779">
    <property type="term" value="F:nucleotidyltransferase activity"/>
    <property type="evidence" value="ECO:0007669"/>
    <property type="project" value="UniProtKB-ARBA"/>
</dbReference>
<gene>
    <name evidence="2" type="ORF">EOJ36_02700</name>
</gene>
<dbReference type="InterPro" id="IPR029044">
    <property type="entry name" value="Nucleotide-diphossugar_trans"/>
</dbReference>
<proteinExistence type="predicted"/>
<dbReference type="InterPro" id="IPR025877">
    <property type="entry name" value="MobA-like_NTP_Trfase"/>
</dbReference>
<feature type="domain" description="MobA-like NTP transferase" evidence="1">
    <location>
        <begin position="4"/>
        <end position="166"/>
    </location>
</feature>
<evidence type="ECO:0000313" key="2">
    <source>
        <dbReference type="EMBL" id="RVU26924.1"/>
    </source>
</evidence>
<sequence length="195" mass="22084">MIHGLLLAAGASKRLGQPKQLLEIQEKTLLEWSALALLQTCDEVTVVLGAEVSACHKIIKRLQKDFSNLHEYKCEQWEDGMGSSLAAGLEKIGSNSHVLVHLVDMPYINGFHLKYLINQFLQNQNLAIVSNFKGQNAPPVLIPQSLLYLFKNWKGEKGLGTFWKEHPELIQPVELGLAFQDVDTMEDWEKMKKQF</sequence>
<comment type="caution">
    <text evidence="2">The sequence shown here is derived from an EMBL/GenBank/DDBJ whole genome shotgun (WGS) entry which is preliminary data.</text>
</comment>
<dbReference type="Pfam" id="PF12804">
    <property type="entry name" value="NTP_transf_3"/>
    <property type="match status" value="1"/>
</dbReference>
<accession>A0A437PXD3</accession>
<reference evidence="2 3" key="1">
    <citation type="submission" date="2019-01" db="EMBL/GenBank/DDBJ databases">
        <authorList>
            <person name="Chen W.-M."/>
        </authorList>
    </citation>
    <scope>NUCLEOTIDE SEQUENCE [LARGE SCALE GENOMIC DNA]</scope>
    <source>
        <strain evidence="2 3">FSY-15</strain>
    </source>
</reference>
<dbReference type="PANTHER" id="PTHR43777:SF1">
    <property type="entry name" value="MOLYBDENUM COFACTOR CYTIDYLYLTRANSFERASE"/>
    <property type="match status" value="1"/>
</dbReference>
<dbReference type="Gene3D" id="3.90.550.10">
    <property type="entry name" value="Spore Coat Polysaccharide Biosynthesis Protein SpsA, Chain A"/>
    <property type="match status" value="1"/>
</dbReference>
<dbReference type="OrthoDB" id="9779263at2"/>
<dbReference type="PANTHER" id="PTHR43777">
    <property type="entry name" value="MOLYBDENUM COFACTOR CYTIDYLYLTRANSFERASE"/>
    <property type="match status" value="1"/>
</dbReference>